<reference evidence="6 7" key="1">
    <citation type="journal article" date="2018" name="Gigascience">
        <title>Genomes of trombidid mites reveal novel predicted allergens and laterally-transferred genes associated with secondary metabolism.</title>
        <authorList>
            <person name="Dong X."/>
            <person name="Chaisiri K."/>
            <person name="Xia D."/>
            <person name="Armstrong S.D."/>
            <person name="Fang Y."/>
            <person name="Donnelly M.J."/>
            <person name="Kadowaki T."/>
            <person name="McGarry J.W."/>
            <person name="Darby A.C."/>
            <person name="Makepeace B.L."/>
        </authorList>
    </citation>
    <scope>NUCLEOTIDE SEQUENCE [LARGE SCALE GENOMIC DNA]</scope>
    <source>
        <strain evidence="6">UoL-UT</strain>
    </source>
</reference>
<sequence length="182" mass="19711">MISRSSDISVTVDRRITLLNAVGLIVGSMIGSGIFITPKAVFDYTGQSSGMSICVWLFCGIFSTIGALCYSELGTSISRSGGDYVYQLQAFGKLTAFLYLWVSILVVNPASQAITSMTFAYYSLGLFYPTCEPPTLAVKIIAICCLRDASDLMKHPFRAKKAEALENLSLAVYSSLFAFGGW</sequence>
<evidence type="ECO:0000256" key="1">
    <source>
        <dbReference type="ARBA" id="ARBA00004141"/>
    </source>
</evidence>
<dbReference type="GO" id="GO:0016020">
    <property type="term" value="C:membrane"/>
    <property type="evidence" value="ECO:0007669"/>
    <property type="project" value="UniProtKB-SubCell"/>
</dbReference>
<evidence type="ECO:0000256" key="2">
    <source>
        <dbReference type="ARBA" id="ARBA00022692"/>
    </source>
</evidence>
<dbReference type="AlphaFoldDB" id="A0A443S924"/>
<dbReference type="PANTHER" id="PTHR11785">
    <property type="entry name" value="AMINO ACID TRANSPORTER"/>
    <property type="match status" value="1"/>
</dbReference>
<keyword evidence="4 5" id="KW-0472">Membrane</keyword>
<evidence type="ECO:0000313" key="6">
    <source>
        <dbReference type="EMBL" id="RWS24000.1"/>
    </source>
</evidence>
<gene>
    <name evidence="6" type="ORF">B4U80_01002</name>
</gene>
<dbReference type="OrthoDB" id="10062876at2759"/>
<name>A0A443S924_9ACAR</name>
<dbReference type="InterPro" id="IPR002293">
    <property type="entry name" value="AA/rel_permease1"/>
</dbReference>
<dbReference type="GO" id="GO:0015179">
    <property type="term" value="F:L-amino acid transmembrane transporter activity"/>
    <property type="evidence" value="ECO:0007669"/>
    <property type="project" value="TreeGrafter"/>
</dbReference>
<dbReference type="Proteomes" id="UP000288716">
    <property type="component" value="Unassembled WGS sequence"/>
</dbReference>
<evidence type="ECO:0000256" key="3">
    <source>
        <dbReference type="ARBA" id="ARBA00022989"/>
    </source>
</evidence>
<dbReference type="InterPro" id="IPR050598">
    <property type="entry name" value="AminoAcid_Transporter"/>
</dbReference>
<feature type="transmembrane region" description="Helical" evidence="5">
    <location>
        <begin position="16"/>
        <end position="37"/>
    </location>
</feature>
<dbReference type="PANTHER" id="PTHR11785:SF528">
    <property type="entry name" value="AMINO ACID TRANSPORTER PROTEIN JHI-21"/>
    <property type="match status" value="1"/>
</dbReference>
<dbReference type="Gene3D" id="1.20.1740.10">
    <property type="entry name" value="Amino acid/polyamine transporter I"/>
    <property type="match status" value="1"/>
</dbReference>
<keyword evidence="3 5" id="KW-1133">Transmembrane helix</keyword>
<feature type="transmembrane region" description="Helical" evidence="5">
    <location>
        <begin position="49"/>
        <end position="70"/>
    </location>
</feature>
<keyword evidence="2 5" id="KW-0812">Transmembrane</keyword>
<accession>A0A443S924</accession>
<protein>
    <submittedName>
        <fullName evidence="6">Large neutral amino acids transporter small subunit 1-like isoform X1</fullName>
    </submittedName>
</protein>
<dbReference type="Pfam" id="PF13520">
    <property type="entry name" value="AA_permease_2"/>
    <property type="match status" value="1"/>
</dbReference>
<organism evidence="6 7">
    <name type="scientific">Leptotrombidium deliense</name>
    <dbReference type="NCBI Taxonomy" id="299467"/>
    <lineage>
        <taxon>Eukaryota</taxon>
        <taxon>Metazoa</taxon>
        <taxon>Ecdysozoa</taxon>
        <taxon>Arthropoda</taxon>
        <taxon>Chelicerata</taxon>
        <taxon>Arachnida</taxon>
        <taxon>Acari</taxon>
        <taxon>Acariformes</taxon>
        <taxon>Trombidiformes</taxon>
        <taxon>Prostigmata</taxon>
        <taxon>Anystina</taxon>
        <taxon>Parasitengona</taxon>
        <taxon>Trombiculoidea</taxon>
        <taxon>Trombiculidae</taxon>
        <taxon>Leptotrombidium</taxon>
    </lineage>
</organism>
<evidence type="ECO:0000313" key="7">
    <source>
        <dbReference type="Proteomes" id="UP000288716"/>
    </source>
</evidence>
<dbReference type="EMBL" id="NCKV01005549">
    <property type="protein sequence ID" value="RWS24000.1"/>
    <property type="molecule type" value="Genomic_DNA"/>
</dbReference>
<evidence type="ECO:0000256" key="5">
    <source>
        <dbReference type="SAM" id="Phobius"/>
    </source>
</evidence>
<proteinExistence type="predicted"/>
<comment type="caution">
    <text evidence="6">The sequence shown here is derived from an EMBL/GenBank/DDBJ whole genome shotgun (WGS) entry which is preliminary data.</text>
</comment>
<comment type="subcellular location">
    <subcellularLocation>
        <location evidence="1">Membrane</location>
        <topology evidence="1">Multi-pass membrane protein</topology>
    </subcellularLocation>
</comment>
<evidence type="ECO:0000256" key="4">
    <source>
        <dbReference type="ARBA" id="ARBA00023136"/>
    </source>
</evidence>
<dbReference type="VEuPathDB" id="VectorBase:LDEU008040"/>
<keyword evidence="7" id="KW-1185">Reference proteome</keyword>
<dbReference type="STRING" id="299467.A0A443S924"/>